<evidence type="ECO:0000256" key="2">
    <source>
        <dbReference type="SAM" id="SignalP"/>
    </source>
</evidence>
<accession>A0A4R5F838</accession>
<name>A0A4R5F838_9FLAO</name>
<dbReference type="AlphaFoldDB" id="A0A4R5F838"/>
<reference evidence="3 4" key="1">
    <citation type="submission" date="2019-03" db="EMBL/GenBank/DDBJ databases">
        <title>Novel species of Flavobacterium.</title>
        <authorList>
            <person name="Liu Q."/>
            <person name="Xin Y.-H."/>
        </authorList>
    </citation>
    <scope>NUCLEOTIDE SEQUENCE [LARGE SCALE GENOMIC DNA]</scope>
    <source>
        <strain evidence="3 4">LB3P52</strain>
    </source>
</reference>
<evidence type="ECO:0000256" key="1">
    <source>
        <dbReference type="SAM" id="MobiDB-lite"/>
    </source>
</evidence>
<gene>
    <name evidence="3" type="ORF">E0I26_08990</name>
</gene>
<feature type="compositionally biased region" description="Basic and acidic residues" evidence="1">
    <location>
        <begin position="389"/>
        <end position="399"/>
    </location>
</feature>
<dbReference type="OrthoDB" id="1522814at2"/>
<comment type="caution">
    <text evidence="3">The sequence shown here is derived from an EMBL/GenBank/DDBJ whole genome shotgun (WGS) entry which is preliminary data.</text>
</comment>
<dbReference type="SUPFAM" id="SSF48452">
    <property type="entry name" value="TPR-like"/>
    <property type="match status" value="1"/>
</dbReference>
<organism evidence="3 4">
    <name type="scientific">Flavobacterium rhamnosiphilum</name>
    <dbReference type="NCBI Taxonomy" id="2541724"/>
    <lineage>
        <taxon>Bacteria</taxon>
        <taxon>Pseudomonadati</taxon>
        <taxon>Bacteroidota</taxon>
        <taxon>Flavobacteriia</taxon>
        <taxon>Flavobacteriales</taxon>
        <taxon>Flavobacteriaceae</taxon>
        <taxon>Flavobacterium</taxon>
    </lineage>
</organism>
<sequence length="420" mass="45702">MKKIILLFLFLGLSLTSCDDEFLDPTKPTEEDVFSSRSGLIGAANGLQSKWSVGRQSPVYTIITGSGFTTNEFRLLNAGNADEAELLAGGVSVSSKNALINNLWSQSLVINAEAQKVLDKIDIITVPAEKASVFVHASIYKALAIGTLVQFFEQVPLETMKNATFSSRAEVIAATIATLKSTEPYLATANGFSGLVGNIKYKNTVNALLARFYLMAGDNDNALLYANLVDLTSKSTFLYDAISNNPIANVAILTPNNYQPIDRTFGLPAALAPTSSDGRVNFYITPGSNPTTGAGFFDSNSKLIPLYLPGEIMLIKAEAYARKNQLPEAILELNKVLTKTAAADAFGVGANLLPYTGTVNQTSILTEIYRNRCIELYMSGLKLEDSKRFNRPNTERNRDWYPYPDSERFNNPNTPADPAN</sequence>
<feature type="signal peptide" evidence="2">
    <location>
        <begin position="1"/>
        <end position="19"/>
    </location>
</feature>
<keyword evidence="4" id="KW-1185">Reference proteome</keyword>
<dbReference type="EMBL" id="SMLG01000005">
    <property type="protein sequence ID" value="TDE44490.1"/>
    <property type="molecule type" value="Genomic_DNA"/>
</dbReference>
<protein>
    <submittedName>
        <fullName evidence="3">RagB/SusD family nutrient uptake outer membrane protein</fullName>
    </submittedName>
</protein>
<dbReference type="Proteomes" id="UP000294814">
    <property type="component" value="Unassembled WGS sequence"/>
</dbReference>
<feature type="chain" id="PRO_5020435568" evidence="2">
    <location>
        <begin position="20"/>
        <end position="420"/>
    </location>
</feature>
<dbReference type="PROSITE" id="PS51257">
    <property type="entry name" value="PROKAR_LIPOPROTEIN"/>
    <property type="match status" value="1"/>
</dbReference>
<dbReference type="RefSeq" id="WP_131916148.1">
    <property type="nucleotide sequence ID" value="NZ_SMLG01000005.1"/>
</dbReference>
<evidence type="ECO:0000313" key="4">
    <source>
        <dbReference type="Proteomes" id="UP000294814"/>
    </source>
</evidence>
<keyword evidence="2" id="KW-0732">Signal</keyword>
<feature type="region of interest" description="Disordered" evidence="1">
    <location>
        <begin position="389"/>
        <end position="420"/>
    </location>
</feature>
<dbReference type="Gene3D" id="1.25.40.390">
    <property type="match status" value="2"/>
</dbReference>
<dbReference type="InterPro" id="IPR011990">
    <property type="entry name" value="TPR-like_helical_dom_sf"/>
</dbReference>
<proteinExistence type="predicted"/>
<evidence type="ECO:0000313" key="3">
    <source>
        <dbReference type="EMBL" id="TDE44490.1"/>
    </source>
</evidence>